<dbReference type="Proteomes" id="UP000621799">
    <property type="component" value="Unassembled WGS sequence"/>
</dbReference>
<comment type="caution">
    <text evidence="5">The sequence shown here is derived from an EMBL/GenBank/DDBJ whole genome shotgun (WGS) entry which is preliminary data.</text>
</comment>
<organism evidence="5 6">
    <name type="scientific">Zarconia navalis LEGE 11467</name>
    <dbReference type="NCBI Taxonomy" id="1828826"/>
    <lineage>
        <taxon>Bacteria</taxon>
        <taxon>Bacillati</taxon>
        <taxon>Cyanobacteriota</taxon>
        <taxon>Cyanophyceae</taxon>
        <taxon>Oscillatoriophycideae</taxon>
        <taxon>Oscillatoriales</taxon>
        <taxon>Oscillatoriales incertae sedis</taxon>
        <taxon>Zarconia</taxon>
        <taxon>Zarconia navalis</taxon>
    </lineage>
</organism>
<keyword evidence="3" id="KW-1133">Transmembrane helix</keyword>
<dbReference type="EMBL" id="JADEXN010000058">
    <property type="protein sequence ID" value="MBE9040130.1"/>
    <property type="molecule type" value="Genomic_DNA"/>
</dbReference>
<feature type="coiled-coil region" evidence="1">
    <location>
        <begin position="442"/>
        <end position="469"/>
    </location>
</feature>
<feature type="region of interest" description="Disordered" evidence="2">
    <location>
        <begin position="655"/>
        <end position="713"/>
    </location>
</feature>
<gene>
    <name evidence="5" type="ORF">IQ235_04895</name>
</gene>
<feature type="domain" description="CHASE2" evidence="4">
    <location>
        <begin position="37"/>
        <end position="336"/>
    </location>
</feature>
<keyword evidence="3" id="KW-0812">Transmembrane</keyword>
<feature type="transmembrane region" description="Helical" evidence="3">
    <location>
        <begin position="13"/>
        <end position="33"/>
    </location>
</feature>
<feature type="compositionally biased region" description="Polar residues" evidence="2">
    <location>
        <begin position="672"/>
        <end position="684"/>
    </location>
</feature>
<keyword evidence="1" id="KW-0175">Coiled coil</keyword>
<proteinExistence type="predicted"/>
<feature type="transmembrane region" description="Helical" evidence="3">
    <location>
        <begin position="347"/>
        <end position="370"/>
    </location>
</feature>
<protein>
    <submittedName>
        <fullName evidence="5">CHASE2 domain-containing protein</fullName>
    </submittedName>
</protein>
<dbReference type="InterPro" id="IPR007890">
    <property type="entry name" value="CHASE2"/>
</dbReference>
<evidence type="ECO:0000259" key="4">
    <source>
        <dbReference type="SMART" id="SM01080"/>
    </source>
</evidence>
<sequence length="713" mass="80024">MPKKLGNIFHRKISAWGLLPGTFAIVLVTVARLTGMLELFELKTFDLLVRLRPVEPTDDRILLVGIDAEDIARIGTYPIPDAYLAQLIETLQTDKPAVIGLNISRELPVEPGRVELLSAFAKYNNLIAVEKVLPAKILPPPGLPSEQVSFNDFPLDADFHGRRQYLGIPTSEGYKFSLSLRLAEAYLARYDLELDNGVRDRTAMRFGEVELPRLYPNSGSYVGVDDGGVQVLLNFRRNSQPFRTVSMADIEAGRVEPEWIRDRIIIIGITDPNFQAVVPTSAAGNTFEKIGGTEFQAHGVSQILSAVLDGRSQLRVWWDGWEYLWILGWGLGGIAIGYRTQRLWHNVLGVGTASVSLIATSYLAICWGWWIPFIPALQAFLLANFLDRISYVYHKAKQIIDQKKKIIEQNKLIEQTFNIIHNGPLQTLATILRQIRDGNLSIETLFSKLEQLNTEIREVGDRLEEQVSDGENYFHLGGRYSIDLKLPLHELFDFVYRDTFDRDLFHFQSIKLTEVKFDPIDEQYLSQEQKHELCCFLQGALCNIGKHAVDATRMSVTGTHNINAGRYTLCIADNGKAVESKSEISEGRGEKHSLKLEKKFTDGKYKRSFLSPNGFECKFSWKLIIALSSILWIPTNLNAFAQNLPIQNLVPTVNTVAGYEPPPDQHPPRTPGGTTSSLSSNQASFGYEPPPDQKPPEDSSGSTSLTKYLIGKF</sequence>
<evidence type="ECO:0000256" key="2">
    <source>
        <dbReference type="SAM" id="MobiDB-lite"/>
    </source>
</evidence>
<name>A0A928VYM2_9CYAN</name>
<evidence type="ECO:0000313" key="5">
    <source>
        <dbReference type="EMBL" id="MBE9040130.1"/>
    </source>
</evidence>
<evidence type="ECO:0000256" key="1">
    <source>
        <dbReference type="SAM" id="Coils"/>
    </source>
</evidence>
<dbReference type="AlphaFoldDB" id="A0A928VYM2"/>
<evidence type="ECO:0000256" key="3">
    <source>
        <dbReference type="SAM" id="Phobius"/>
    </source>
</evidence>
<reference evidence="5" key="1">
    <citation type="submission" date="2020-10" db="EMBL/GenBank/DDBJ databases">
        <authorList>
            <person name="Castelo-Branco R."/>
            <person name="Eusebio N."/>
            <person name="Adriana R."/>
            <person name="Vieira A."/>
            <person name="Brugerolle De Fraissinette N."/>
            <person name="Rezende De Castro R."/>
            <person name="Schneider M.P."/>
            <person name="Vasconcelos V."/>
            <person name="Leao P.N."/>
        </authorList>
    </citation>
    <scope>NUCLEOTIDE SEQUENCE</scope>
    <source>
        <strain evidence="5">LEGE 11467</strain>
    </source>
</reference>
<keyword evidence="6" id="KW-1185">Reference proteome</keyword>
<evidence type="ECO:0000313" key="6">
    <source>
        <dbReference type="Proteomes" id="UP000621799"/>
    </source>
</evidence>
<feature type="compositionally biased region" description="Pro residues" evidence="2">
    <location>
        <begin position="660"/>
        <end position="670"/>
    </location>
</feature>
<dbReference type="Pfam" id="PF05226">
    <property type="entry name" value="CHASE2"/>
    <property type="match status" value="1"/>
</dbReference>
<dbReference type="SMART" id="SM01080">
    <property type="entry name" value="CHASE2"/>
    <property type="match status" value="1"/>
</dbReference>
<dbReference type="RefSeq" id="WP_264320386.1">
    <property type="nucleotide sequence ID" value="NZ_JADEXN010000058.1"/>
</dbReference>
<accession>A0A928VYM2</accession>
<keyword evidence="3" id="KW-0472">Membrane</keyword>